<accession>A0ABW1BG62</accession>
<evidence type="ECO:0000256" key="1">
    <source>
        <dbReference type="ARBA" id="ARBA00022741"/>
    </source>
</evidence>
<gene>
    <name evidence="4" type="ORF">ACFQGO_29890</name>
</gene>
<dbReference type="InterPro" id="IPR041664">
    <property type="entry name" value="AAA_16"/>
</dbReference>
<dbReference type="InterPro" id="IPR000792">
    <property type="entry name" value="Tscrpt_reg_LuxR_C"/>
</dbReference>
<keyword evidence="1" id="KW-0547">Nucleotide-binding</keyword>
<dbReference type="RefSeq" id="WP_272171494.1">
    <property type="nucleotide sequence ID" value="NZ_JAQOSL010000031.1"/>
</dbReference>
<dbReference type="CDD" id="cd06170">
    <property type="entry name" value="LuxR_C_like"/>
    <property type="match status" value="1"/>
</dbReference>
<dbReference type="PANTHER" id="PTHR16305">
    <property type="entry name" value="TESTICULAR SOLUBLE ADENYLYL CYCLASE"/>
    <property type="match status" value="1"/>
</dbReference>
<dbReference type="Proteomes" id="UP001596112">
    <property type="component" value="Unassembled WGS sequence"/>
</dbReference>
<evidence type="ECO:0000313" key="5">
    <source>
        <dbReference type="Proteomes" id="UP001596112"/>
    </source>
</evidence>
<dbReference type="InterPro" id="IPR036388">
    <property type="entry name" value="WH-like_DNA-bd_sf"/>
</dbReference>
<sequence length="963" mass="102272">MLLERAAALRVVDEAQSAAAVGAGSLVVVTGPVGVGRTALLDELAQRSVARKAAWTLRASGTPSERDFTHGIVTQLFDPLMRQVSAETRGGWFEGAAGTTERLFFGSPPDDSAVVGPAFLDGLRSLVAAICRRRPLLLLVDDLHHADDASLTFLGYLARRLGGLSVTMVVSLPAGLPSSGRGRLRDITDAATRSLTLRPLTPAGTAAAVRHVFGTDGDPRFVQEGHTVTGGLPMLLMPLLTELAAARRTPVAEEATTLLGLRPELLQDRLRQTVLWLPEPLRHCGTSLALLGDRAGPSVVATLAGLDDGDCATAMTALEHLGLLRAEPTTGPTAGGTAVSPPGCARFVHPLLRDAFLEVMPDERYEELHVLAARLLLTHGHGPEAAAEHLLLTAAPVRGALKSTLRAAAGSALGRGSHRTAARYLQRALADTEERPDTAAERSALLSELAAAEARFAPHAADRHLRQALALLETPDERASALARFAPAHWYTDEPALTEILQQIAEDSGHPPGLPRRSLPVWLEARQRSLGVGGKHTMDNLARLTELGPEVPVDGWADRQLAAVLLRSVAAAGLMPRAEVITLAHRILASEEAVSALHTSLPLVASTLVMADEVSGVRAALRHALEWTAPGNDLVTRAAALGVHAWTVLAQGEVTKARAEAEASLALADPQHQTAEPALAALMMVALESRDPALVQRLREEVRSHPTRPYGGRVSPGGFPVLADMLGGVSAELAGEPSTALAIFLRCGRRIQETDGEVAGLQLGWRLRAARQYLRLNETAAARELLMEETGIAESWGAQRFLGRVLRVRARSVGRREAVRLAQESVGILDGSGSRLEWARSLVTLGRLLWEAGDHAQAVVRLRQGHDLAVECGAPWVAEPAAAVLNTLVPARSRGAGRASLTDAQQTVATQAALGLTNREIARELGITSRAVEKHLTAAYRKLGVRKRTDLPSALGSDPSREA</sequence>
<dbReference type="InterPro" id="IPR016032">
    <property type="entry name" value="Sig_transdc_resp-reg_C-effctor"/>
</dbReference>
<evidence type="ECO:0000256" key="2">
    <source>
        <dbReference type="ARBA" id="ARBA00022840"/>
    </source>
</evidence>
<protein>
    <submittedName>
        <fullName evidence="4">AAA family ATPase</fullName>
    </submittedName>
</protein>
<dbReference type="SUPFAM" id="SSF46894">
    <property type="entry name" value="C-terminal effector domain of the bipartite response regulators"/>
    <property type="match status" value="1"/>
</dbReference>
<comment type="caution">
    <text evidence="4">The sequence shown here is derived from an EMBL/GenBank/DDBJ whole genome shotgun (WGS) entry which is preliminary data.</text>
</comment>
<proteinExistence type="predicted"/>
<dbReference type="PROSITE" id="PS50043">
    <property type="entry name" value="HTH_LUXR_2"/>
    <property type="match status" value="1"/>
</dbReference>
<keyword evidence="2" id="KW-0067">ATP-binding</keyword>
<dbReference type="EMBL" id="JBHSNZ010000026">
    <property type="protein sequence ID" value="MFC5811668.1"/>
    <property type="molecule type" value="Genomic_DNA"/>
</dbReference>
<dbReference type="Pfam" id="PF13191">
    <property type="entry name" value="AAA_16"/>
    <property type="match status" value="1"/>
</dbReference>
<dbReference type="Gene3D" id="1.10.10.10">
    <property type="entry name" value="Winged helix-like DNA-binding domain superfamily/Winged helix DNA-binding domain"/>
    <property type="match status" value="1"/>
</dbReference>
<name>A0ABW1BG62_9ACTN</name>
<dbReference type="PANTHER" id="PTHR16305:SF35">
    <property type="entry name" value="TRANSCRIPTIONAL ACTIVATOR DOMAIN"/>
    <property type="match status" value="1"/>
</dbReference>
<evidence type="ECO:0000259" key="3">
    <source>
        <dbReference type="PROSITE" id="PS50043"/>
    </source>
</evidence>
<dbReference type="InterPro" id="IPR027417">
    <property type="entry name" value="P-loop_NTPase"/>
</dbReference>
<evidence type="ECO:0000313" key="4">
    <source>
        <dbReference type="EMBL" id="MFC5811668.1"/>
    </source>
</evidence>
<keyword evidence="5" id="KW-1185">Reference proteome</keyword>
<reference evidence="5" key="1">
    <citation type="journal article" date="2019" name="Int. J. Syst. Evol. Microbiol.">
        <title>The Global Catalogue of Microorganisms (GCM) 10K type strain sequencing project: providing services to taxonomists for standard genome sequencing and annotation.</title>
        <authorList>
            <consortium name="The Broad Institute Genomics Platform"/>
            <consortium name="The Broad Institute Genome Sequencing Center for Infectious Disease"/>
            <person name="Wu L."/>
            <person name="Ma J."/>
        </authorList>
    </citation>
    <scope>NUCLEOTIDE SEQUENCE [LARGE SCALE GENOMIC DNA]</scope>
    <source>
        <strain evidence="5">JCM 9918</strain>
    </source>
</reference>
<feature type="domain" description="HTH luxR-type" evidence="3">
    <location>
        <begin position="894"/>
        <end position="959"/>
    </location>
</feature>
<dbReference type="SUPFAM" id="SSF52540">
    <property type="entry name" value="P-loop containing nucleoside triphosphate hydrolases"/>
    <property type="match status" value="1"/>
</dbReference>
<dbReference type="SMART" id="SM00421">
    <property type="entry name" value="HTH_LUXR"/>
    <property type="match status" value="1"/>
</dbReference>
<organism evidence="4 5">
    <name type="scientific">Streptomyces heilongjiangensis</name>
    <dbReference type="NCBI Taxonomy" id="945052"/>
    <lineage>
        <taxon>Bacteria</taxon>
        <taxon>Bacillati</taxon>
        <taxon>Actinomycetota</taxon>
        <taxon>Actinomycetes</taxon>
        <taxon>Kitasatosporales</taxon>
        <taxon>Streptomycetaceae</taxon>
        <taxon>Streptomyces</taxon>
    </lineage>
</organism>
<dbReference type="Pfam" id="PF00196">
    <property type="entry name" value="GerE"/>
    <property type="match status" value="1"/>
</dbReference>